<proteinExistence type="predicted"/>
<accession>A0A1V9XPS0</accession>
<reference evidence="1 2" key="1">
    <citation type="journal article" date="2017" name="Gigascience">
        <title>Draft genome of the honey bee ectoparasitic mite, Tropilaelaps mercedesae, is shaped by the parasitic life history.</title>
        <authorList>
            <person name="Dong X."/>
            <person name="Armstrong S.D."/>
            <person name="Xia D."/>
            <person name="Makepeace B.L."/>
            <person name="Darby A.C."/>
            <person name="Kadowaki T."/>
        </authorList>
    </citation>
    <scope>NUCLEOTIDE SEQUENCE [LARGE SCALE GENOMIC DNA]</scope>
    <source>
        <strain evidence="1">Wuxi-XJTLU</strain>
    </source>
</reference>
<evidence type="ECO:0000313" key="2">
    <source>
        <dbReference type="Proteomes" id="UP000192247"/>
    </source>
</evidence>
<sequence length="309" mass="34600">MTTSERCVVINRRPAGCISGALYMSQLRMTKEGDTGTLEDLFDFHLPEDAQQMAILEGHQLIRTLGNRLLYFGAPSASTRALFSEEQLDDRCTYLLQVGPCVVIILKLFDHLQVKTFNADVVSDNFNGLEFLGVSMIRFSAMSGRILRTEEGQRFRLAIAGRDFNVSGVDEFPGWGVLLVDFDSNNVLHNACFRSMFVSYETRLCLRADELLVWREGDLANVLSLNVDFDDDARPQAQVNSGATLGDRSSNFVAEVNGEVVAVFRRLARSPTGVCRMGFVCYRLDERLRWTELCHKADSFAYSVCVTGT</sequence>
<evidence type="ECO:0000313" key="1">
    <source>
        <dbReference type="EMBL" id="OQR75392.1"/>
    </source>
</evidence>
<dbReference type="Proteomes" id="UP000192247">
    <property type="component" value="Unassembled WGS sequence"/>
</dbReference>
<organism evidence="1 2">
    <name type="scientific">Tropilaelaps mercedesae</name>
    <dbReference type="NCBI Taxonomy" id="418985"/>
    <lineage>
        <taxon>Eukaryota</taxon>
        <taxon>Metazoa</taxon>
        <taxon>Ecdysozoa</taxon>
        <taxon>Arthropoda</taxon>
        <taxon>Chelicerata</taxon>
        <taxon>Arachnida</taxon>
        <taxon>Acari</taxon>
        <taxon>Parasitiformes</taxon>
        <taxon>Mesostigmata</taxon>
        <taxon>Gamasina</taxon>
        <taxon>Dermanyssoidea</taxon>
        <taxon>Laelapidae</taxon>
        <taxon>Tropilaelaps</taxon>
    </lineage>
</organism>
<keyword evidence="2" id="KW-1185">Reference proteome</keyword>
<dbReference type="EMBL" id="MNPL01006444">
    <property type="protein sequence ID" value="OQR75392.1"/>
    <property type="molecule type" value="Genomic_DNA"/>
</dbReference>
<dbReference type="AlphaFoldDB" id="A0A1V9XPS0"/>
<gene>
    <name evidence="1" type="ORF">BIW11_08452</name>
</gene>
<protein>
    <submittedName>
        <fullName evidence="1">Uncharacterized protein</fullName>
    </submittedName>
</protein>
<name>A0A1V9XPS0_9ACAR</name>
<comment type="caution">
    <text evidence="1">The sequence shown here is derived from an EMBL/GenBank/DDBJ whole genome shotgun (WGS) entry which is preliminary data.</text>
</comment>
<dbReference type="InParanoid" id="A0A1V9XPS0"/>